<evidence type="ECO:0000256" key="2">
    <source>
        <dbReference type="ARBA" id="ARBA00029447"/>
    </source>
</evidence>
<dbReference type="Gene3D" id="1.10.287.950">
    <property type="entry name" value="Methyl-accepting chemotaxis protein"/>
    <property type="match status" value="1"/>
</dbReference>
<feature type="domain" description="HAMP" evidence="6">
    <location>
        <begin position="191"/>
        <end position="243"/>
    </location>
</feature>
<sequence length="548" mass="60425">MLNTIGKKIVVAFILVTTVAVVLVTSLFIHRSTGMLKKQMNDSGALVGTIARKSIDKYKISDSEDISNVLRKIKEESNNGIKYIALDDKNNNIIAHTESNLIGNKDNEEFEKVEKVLNGKTIGDFYTRNNDEEVYEVLMPFYDGNSIEGILIVGISLDSLNKISRQGFIESVWITLIVILAAAIAAVFLARDITKPLKLISKRMEKVAEGDFTVEFHAKADDEIGKLMKSLNYVMGTLRDVISRVQGAAENLDSVSQNLTASSEEIAQSGEEIATSTEEVANNSTGQAQDIDEITDYVENFSKHLDVIYDRVDKVSNNSNKIKNSADTGSDQLKVLVDVVNDMKKNFQKSTEKISFLNSNVSKITEVMDVINAVAKQTNLLALNAAIEAARAGEAGKGFSVVAEEIRKLAEQVLESSKSITELVETIVDNTKEVSETTELVSEKMTTEITVVDKTVISFKHIVGQVEEILPYIKNVYEAVDNSIKEKNKIVDKIENVNNISQEFAAATQEISASIQTQSSSIEEFTASAEELTSMADEFAEKVNRFKI</sequence>
<name>A0ABT4D059_9CLOT</name>
<dbReference type="InterPro" id="IPR004089">
    <property type="entry name" value="MCPsignal_dom"/>
</dbReference>
<evidence type="ECO:0000256" key="1">
    <source>
        <dbReference type="ARBA" id="ARBA00023224"/>
    </source>
</evidence>
<dbReference type="PROSITE" id="PS50885">
    <property type="entry name" value="HAMP"/>
    <property type="match status" value="1"/>
</dbReference>
<evidence type="ECO:0000313" key="7">
    <source>
        <dbReference type="EMBL" id="MCY6484482.1"/>
    </source>
</evidence>
<dbReference type="SMART" id="SM00304">
    <property type="entry name" value="HAMP"/>
    <property type="match status" value="1"/>
</dbReference>
<dbReference type="PANTHER" id="PTHR32089:SF112">
    <property type="entry name" value="LYSOZYME-LIKE PROTEIN-RELATED"/>
    <property type="match status" value="1"/>
</dbReference>
<keyword evidence="1 3" id="KW-0807">Transducer</keyword>
<keyword evidence="8" id="KW-1185">Reference proteome</keyword>
<dbReference type="PANTHER" id="PTHR32089">
    <property type="entry name" value="METHYL-ACCEPTING CHEMOTAXIS PROTEIN MCPB"/>
    <property type="match status" value="1"/>
</dbReference>
<dbReference type="EMBL" id="JAPQER010000003">
    <property type="protein sequence ID" value="MCY6484482.1"/>
    <property type="molecule type" value="Genomic_DNA"/>
</dbReference>
<comment type="caution">
    <text evidence="7">The sequence shown here is derived from an EMBL/GenBank/DDBJ whole genome shotgun (WGS) entry which is preliminary data.</text>
</comment>
<feature type="transmembrane region" description="Helical" evidence="4">
    <location>
        <begin position="12"/>
        <end position="30"/>
    </location>
</feature>
<organism evidence="7 8">
    <name type="scientific">Clostridium aestuarii</name>
    <dbReference type="NCBI Taxonomy" id="338193"/>
    <lineage>
        <taxon>Bacteria</taxon>
        <taxon>Bacillati</taxon>
        <taxon>Bacillota</taxon>
        <taxon>Clostridia</taxon>
        <taxon>Eubacteriales</taxon>
        <taxon>Clostridiaceae</taxon>
        <taxon>Clostridium</taxon>
    </lineage>
</organism>
<dbReference type="Pfam" id="PF00015">
    <property type="entry name" value="MCPsignal"/>
    <property type="match status" value="1"/>
</dbReference>
<evidence type="ECO:0000259" key="6">
    <source>
        <dbReference type="PROSITE" id="PS50885"/>
    </source>
</evidence>
<dbReference type="Proteomes" id="UP001078443">
    <property type="component" value="Unassembled WGS sequence"/>
</dbReference>
<dbReference type="Pfam" id="PF00672">
    <property type="entry name" value="HAMP"/>
    <property type="match status" value="1"/>
</dbReference>
<protein>
    <submittedName>
        <fullName evidence="7">Methyl-accepting chemotaxis protein</fullName>
    </submittedName>
</protein>
<feature type="transmembrane region" description="Helical" evidence="4">
    <location>
        <begin position="172"/>
        <end position="190"/>
    </location>
</feature>
<dbReference type="SUPFAM" id="SSF58104">
    <property type="entry name" value="Methyl-accepting chemotaxis protein (MCP) signaling domain"/>
    <property type="match status" value="1"/>
</dbReference>
<keyword evidence="4" id="KW-0472">Membrane</keyword>
<keyword evidence="4" id="KW-1133">Transmembrane helix</keyword>
<reference evidence="7" key="1">
    <citation type="submission" date="2022-12" db="EMBL/GenBank/DDBJ databases">
        <authorList>
            <person name="Wang J."/>
        </authorList>
    </citation>
    <scope>NUCLEOTIDE SEQUENCE</scope>
    <source>
        <strain evidence="7">HY-45-18</strain>
    </source>
</reference>
<accession>A0ABT4D059</accession>
<evidence type="ECO:0000313" key="8">
    <source>
        <dbReference type="Proteomes" id="UP001078443"/>
    </source>
</evidence>
<evidence type="ECO:0000256" key="3">
    <source>
        <dbReference type="PROSITE-ProRule" id="PRU00284"/>
    </source>
</evidence>
<feature type="domain" description="Methyl-accepting transducer" evidence="5">
    <location>
        <begin position="262"/>
        <end position="519"/>
    </location>
</feature>
<comment type="similarity">
    <text evidence="2">Belongs to the methyl-accepting chemotaxis (MCP) protein family.</text>
</comment>
<dbReference type="SUPFAM" id="SSF103190">
    <property type="entry name" value="Sensory domain-like"/>
    <property type="match status" value="1"/>
</dbReference>
<evidence type="ECO:0000259" key="5">
    <source>
        <dbReference type="PROSITE" id="PS50111"/>
    </source>
</evidence>
<keyword evidence="4" id="KW-0812">Transmembrane</keyword>
<dbReference type="Gene3D" id="6.10.340.10">
    <property type="match status" value="1"/>
</dbReference>
<dbReference type="SMART" id="SM00283">
    <property type="entry name" value="MA"/>
    <property type="match status" value="1"/>
</dbReference>
<dbReference type="InterPro" id="IPR029151">
    <property type="entry name" value="Sensor-like_sf"/>
</dbReference>
<proteinExistence type="inferred from homology"/>
<dbReference type="CDD" id="cd06225">
    <property type="entry name" value="HAMP"/>
    <property type="match status" value="1"/>
</dbReference>
<dbReference type="InterPro" id="IPR003660">
    <property type="entry name" value="HAMP_dom"/>
</dbReference>
<dbReference type="PROSITE" id="PS50111">
    <property type="entry name" value="CHEMOTAXIS_TRANSDUC_2"/>
    <property type="match status" value="1"/>
</dbReference>
<gene>
    <name evidence="7" type="ORF">OW763_09035</name>
</gene>
<evidence type="ECO:0000256" key="4">
    <source>
        <dbReference type="SAM" id="Phobius"/>
    </source>
</evidence>
<dbReference type="RefSeq" id="WP_268040782.1">
    <property type="nucleotide sequence ID" value="NZ_JAPQER010000003.1"/>
</dbReference>